<dbReference type="EMBL" id="JABMIG020000561">
    <property type="protein sequence ID" value="KAL3775025.1"/>
    <property type="molecule type" value="Genomic_DNA"/>
</dbReference>
<sequence length="79" mass="9158">MNALSAIFHKLRGWGSMSRLVWLECRIVQKQKHMHDEQRSKKDPKNSFYMLQKALFVPGEFSQLLAAFDSLCKSKSTVV</sequence>
<keyword evidence="2" id="KW-1185">Reference proteome</keyword>
<comment type="caution">
    <text evidence="1">The sequence shown here is derived from an EMBL/GenBank/DDBJ whole genome shotgun (WGS) entry which is preliminary data.</text>
</comment>
<reference evidence="1 2" key="1">
    <citation type="journal article" date="2020" name="G3 (Bethesda)">
        <title>Improved Reference Genome for Cyclotella cryptica CCMP332, a Model for Cell Wall Morphogenesis, Salinity Adaptation, and Lipid Production in Diatoms (Bacillariophyta).</title>
        <authorList>
            <person name="Roberts W.R."/>
            <person name="Downey K.M."/>
            <person name="Ruck E.C."/>
            <person name="Traller J.C."/>
            <person name="Alverson A.J."/>
        </authorList>
    </citation>
    <scope>NUCLEOTIDE SEQUENCE [LARGE SCALE GENOMIC DNA]</scope>
    <source>
        <strain evidence="1 2">CCMP332</strain>
    </source>
</reference>
<accession>A0ABD3NGL8</accession>
<evidence type="ECO:0000313" key="1">
    <source>
        <dbReference type="EMBL" id="KAL3775025.1"/>
    </source>
</evidence>
<dbReference type="AlphaFoldDB" id="A0ABD3NGL8"/>
<protein>
    <submittedName>
        <fullName evidence="1">Uncharacterized protein</fullName>
    </submittedName>
</protein>
<evidence type="ECO:0000313" key="2">
    <source>
        <dbReference type="Proteomes" id="UP001516023"/>
    </source>
</evidence>
<name>A0ABD3NGL8_9STRA</name>
<organism evidence="1 2">
    <name type="scientific">Cyclotella cryptica</name>
    <dbReference type="NCBI Taxonomy" id="29204"/>
    <lineage>
        <taxon>Eukaryota</taxon>
        <taxon>Sar</taxon>
        <taxon>Stramenopiles</taxon>
        <taxon>Ochrophyta</taxon>
        <taxon>Bacillariophyta</taxon>
        <taxon>Coscinodiscophyceae</taxon>
        <taxon>Thalassiosirophycidae</taxon>
        <taxon>Stephanodiscales</taxon>
        <taxon>Stephanodiscaceae</taxon>
        <taxon>Cyclotella</taxon>
    </lineage>
</organism>
<gene>
    <name evidence="1" type="ORF">HJC23_002692</name>
</gene>
<dbReference type="Proteomes" id="UP001516023">
    <property type="component" value="Unassembled WGS sequence"/>
</dbReference>
<proteinExistence type="predicted"/>